<comment type="caution">
    <text evidence="4">The sequence shown here is derived from an EMBL/GenBank/DDBJ whole genome shotgun (WGS) entry which is preliminary data.</text>
</comment>
<dbReference type="GO" id="GO:0005886">
    <property type="term" value="C:plasma membrane"/>
    <property type="evidence" value="ECO:0007669"/>
    <property type="project" value="TreeGrafter"/>
</dbReference>
<dbReference type="Pfam" id="PF16172">
    <property type="entry name" value="DOCK_N"/>
    <property type="match status" value="1"/>
</dbReference>
<dbReference type="OrthoDB" id="18896at2759"/>
<evidence type="ECO:0000313" key="4">
    <source>
        <dbReference type="EMBL" id="KAJ8264807.1"/>
    </source>
</evidence>
<accession>A0A9Q1DAA5</accession>
<organism evidence="4 5">
    <name type="scientific">Conger conger</name>
    <name type="common">Conger eel</name>
    <name type="synonym">Muraena conger</name>
    <dbReference type="NCBI Taxonomy" id="82655"/>
    <lineage>
        <taxon>Eukaryota</taxon>
        <taxon>Metazoa</taxon>
        <taxon>Chordata</taxon>
        <taxon>Craniata</taxon>
        <taxon>Vertebrata</taxon>
        <taxon>Euteleostomi</taxon>
        <taxon>Actinopterygii</taxon>
        <taxon>Neopterygii</taxon>
        <taxon>Teleostei</taxon>
        <taxon>Anguilliformes</taxon>
        <taxon>Congridae</taxon>
        <taxon>Conger</taxon>
    </lineage>
</organism>
<dbReference type="PANTHER" id="PTHR45653">
    <property type="entry name" value="DEDICATOR OF CYTOKINESIS"/>
    <property type="match status" value="1"/>
</dbReference>
<dbReference type="Gene3D" id="1.20.1270.350">
    <property type="entry name" value="Dedicator of cytokinesis N-terminal subdomain"/>
    <property type="match status" value="1"/>
</dbReference>
<dbReference type="SUPFAM" id="SSF50044">
    <property type="entry name" value="SH3-domain"/>
    <property type="match status" value="1"/>
</dbReference>
<name>A0A9Q1DAA5_CONCO</name>
<dbReference type="GO" id="GO:0005085">
    <property type="term" value="F:guanyl-nucleotide exchange factor activity"/>
    <property type="evidence" value="ECO:0007669"/>
    <property type="project" value="InterPro"/>
</dbReference>
<sequence length="288" mass="33339">MSFISSFRGTVSQGLVLEIGETVQILEKSEGWYRGFSTKRPAIKGIFPASYVYLKKAVITNRGQYETAVPLEDPIITEVTSTLQEWAVLWKQLYVKHKVDLFYKLRHVMTELIDLRRQMLSAQLMQEQLREVKRHITVRLDWGNEHLGLDLVPRKEYVMVDPDQFSISDLYRMHLSSRHSVQQSMSQGDSGKQRHGDTCRGLVPHHLFVSLKSFTYNTIGEDTDILICLYDNREAKPISEKFLVRLNKNGAPKNPERVDRLCALFTDLSNKDLRRDLYILAHDGAQDR</sequence>
<protein>
    <recommendedName>
        <fullName evidence="3">SH3 domain-containing protein</fullName>
    </recommendedName>
</protein>
<dbReference type="EMBL" id="JAFJMO010000010">
    <property type="protein sequence ID" value="KAJ8264807.1"/>
    <property type="molecule type" value="Genomic_DNA"/>
</dbReference>
<dbReference type="InterPro" id="IPR001452">
    <property type="entry name" value="SH3_domain"/>
</dbReference>
<dbReference type="GO" id="GO:0031267">
    <property type="term" value="F:small GTPase binding"/>
    <property type="evidence" value="ECO:0007669"/>
    <property type="project" value="TreeGrafter"/>
</dbReference>
<reference evidence="4" key="1">
    <citation type="journal article" date="2023" name="Science">
        <title>Genome structures resolve the early diversification of teleost fishes.</title>
        <authorList>
            <person name="Parey E."/>
            <person name="Louis A."/>
            <person name="Montfort J."/>
            <person name="Bouchez O."/>
            <person name="Roques C."/>
            <person name="Iampietro C."/>
            <person name="Lluch J."/>
            <person name="Castinel A."/>
            <person name="Donnadieu C."/>
            <person name="Desvignes T."/>
            <person name="Floi Bucao C."/>
            <person name="Jouanno E."/>
            <person name="Wen M."/>
            <person name="Mejri S."/>
            <person name="Dirks R."/>
            <person name="Jansen H."/>
            <person name="Henkel C."/>
            <person name="Chen W.J."/>
            <person name="Zahm M."/>
            <person name="Cabau C."/>
            <person name="Klopp C."/>
            <person name="Thompson A.W."/>
            <person name="Robinson-Rechavi M."/>
            <person name="Braasch I."/>
            <person name="Lecointre G."/>
            <person name="Bobe J."/>
            <person name="Postlethwait J.H."/>
            <person name="Berthelot C."/>
            <person name="Roest Crollius H."/>
            <person name="Guiguen Y."/>
        </authorList>
    </citation>
    <scope>NUCLEOTIDE SEQUENCE</scope>
    <source>
        <strain evidence="4">Concon-B</strain>
    </source>
</reference>
<dbReference type="InterPro" id="IPR042455">
    <property type="entry name" value="DOCK_N_sub1"/>
</dbReference>
<dbReference type="InterPro" id="IPR026791">
    <property type="entry name" value="DOCK"/>
</dbReference>
<evidence type="ECO:0000256" key="1">
    <source>
        <dbReference type="ARBA" id="ARBA00022443"/>
    </source>
</evidence>
<dbReference type="Gene3D" id="2.30.30.40">
    <property type="entry name" value="SH3 Domains"/>
    <property type="match status" value="1"/>
</dbReference>
<evidence type="ECO:0000313" key="5">
    <source>
        <dbReference type="Proteomes" id="UP001152803"/>
    </source>
</evidence>
<dbReference type="AlphaFoldDB" id="A0A9Q1DAA5"/>
<keyword evidence="1 2" id="KW-0728">SH3 domain</keyword>
<dbReference type="FunFam" id="1.20.1270.350:FF:000001">
    <property type="entry name" value="dedicator of cytokinesis protein 4"/>
    <property type="match status" value="1"/>
</dbReference>
<dbReference type="PROSITE" id="PS50002">
    <property type="entry name" value="SH3"/>
    <property type="match status" value="1"/>
</dbReference>
<dbReference type="GO" id="GO:0007264">
    <property type="term" value="P:small GTPase-mediated signal transduction"/>
    <property type="evidence" value="ECO:0007669"/>
    <property type="project" value="InterPro"/>
</dbReference>
<dbReference type="InterPro" id="IPR032376">
    <property type="entry name" value="DOCK_N"/>
</dbReference>
<evidence type="ECO:0000256" key="2">
    <source>
        <dbReference type="PROSITE-ProRule" id="PRU00192"/>
    </source>
</evidence>
<dbReference type="InterPro" id="IPR036028">
    <property type="entry name" value="SH3-like_dom_sf"/>
</dbReference>
<feature type="domain" description="SH3" evidence="3">
    <location>
        <begin position="1"/>
        <end position="57"/>
    </location>
</feature>
<proteinExistence type="predicted"/>
<gene>
    <name evidence="4" type="ORF">COCON_G00139060</name>
</gene>
<evidence type="ECO:0000259" key="3">
    <source>
        <dbReference type="PROSITE" id="PS50002"/>
    </source>
</evidence>
<dbReference type="PANTHER" id="PTHR45653:SF4">
    <property type="entry name" value="DEDICATOR OF CYTOKINESIS PROTEIN 3"/>
    <property type="match status" value="1"/>
</dbReference>
<dbReference type="GO" id="GO:0005737">
    <property type="term" value="C:cytoplasm"/>
    <property type="evidence" value="ECO:0007669"/>
    <property type="project" value="TreeGrafter"/>
</dbReference>
<dbReference type="Proteomes" id="UP001152803">
    <property type="component" value="Unassembled WGS sequence"/>
</dbReference>
<keyword evidence="5" id="KW-1185">Reference proteome</keyword>